<feature type="repeat" description="ANK" evidence="3">
    <location>
        <begin position="65"/>
        <end position="97"/>
    </location>
</feature>
<feature type="repeat" description="ANK" evidence="3">
    <location>
        <begin position="98"/>
        <end position="130"/>
    </location>
</feature>
<keyword evidence="1" id="KW-0677">Repeat</keyword>
<organism evidence="4 5">
    <name type="scientific">Helicocarpus griseus UAMH5409</name>
    <dbReference type="NCBI Taxonomy" id="1447875"/>
    <lineage>
        <taxon>Eukaryota</taxon>
        <taxon>Fungi</taxon>
        <taxon>Dikarya</taxon>
        <taxon>Ascomycota</taxon>
        <taxon>Pezizomycotina</taxon>
        <taxon>Eurotiomycetes</taxon>
        <taxon>Eurotiomycetidae</taxon>
        <taxon>Onygenales</taxon>
        <taxon>Ajellomycetaceae</taxon>
        <taxon>Helicocarpus</taxon>
    </lineage>
</organism>
<feature type="repeat" description="ANK" evidence="3">
    <location>
        <begin position="131"/>
        <end position="163"/>
    </location>
</feature>
<evidence type="ECO:0000313" key="4">
    <source>
        <dbReference type="EMBL" id="PGH16884.1"/>
    </source>
</evidence>
<evidence type="ECO:0000313" key="5">
    <source>
        <dbReference type="Proteomes" id="UP000223968"/>
    </source>
</evidence>
<reference evidence="4 5" key="1">
    <citation type="submission" date="2017-10" db="EMBL/GenBank/DDBJ databases">
        <title>Comparative genomics in systemic dimorphic fungi from Ajellomycetaceae.</title>
        <authorList>
            <person name="Munoz J.F."/>
            <person name="Mcewen J.G."/>
            <person name="Clay O.K."/>
            <person name="Cuomo C.A."/>
        </authorList>
    </citation>
    <scope>NUCLEOTIDE SEQUENCE [LARGE SCALE GENOMIC DNA]</scope>
    <source>
        <strain evidence="4 5">UAMH5409</strain>
    </source>
</reference>
<accession>A0A2B7XYK8</accession>
<evidence type="ECO:0000256" key="3">
    <source>
        <dbReference type="PROSITE-ProRule" id="PRU00023"/>
    </source>
</evidence>
<dbReference type="Proteomes" id="UP000223968">
    <property type="component" value="Unassembled WGS sequence"/>
</dbReference>
<dbReference type="PANTHER" id="PTHR24198:SF165">
    <property type="entry name" value="ANKYRIN REPEAT-CONTAINING PROTEIN-RELATED"/>
    <property type="match status" value="1"/>
</dbReference>
<dbReference type="Pfam" id="PF12796">
    <property type="entry name" value="Ank_2"/>
    <property type="match status" value="1"/>
</dbReference>
<dbReference type="EMBL" id="PDNB01000014">
    <property type="protein sequence ID" value="PGH16884.1"/>
    <property type="molecule type" value="Genomic_DNA"/>
</dbReference>
<dbReference type="STRING" id="1447875.A0A2B7XYK8"/>
<dbReference type="Pfam" id="PF00023">
    <property type="entry name" value="Ank"/>
    <property type="match status" value="1"/>
</dbReference>
<feature type="repeat" description="ANK" evidence="3">
    <location>
        <begin position="1"/>
        <end position="32"/>
    </location>
</feature>
<dbReference type="SMART" id="SM00248">
    <property type="entry name" value="ANK"/>
    <property type="match status" value="5"/>
</dbReference>
<keyword evidence="5" id="KW-1185">Reference proteome</keyword>
<evidence type="ECO:0000256" key="2">
    <source>
        <dbReference type="ARBA" id="ARBA00023043"/>
    </source>
</evidence>
<sequence length="245" mass="26778">MKTALHYAAKSFDASVVDPLLGNGADVDAKDSEGKTALHLAVAGGRRALADRLLQSADIEVFDKNHRTPLHLAVANCREEMIKALANKNVNFNAKNKEGNTALQMAAFYGNLAVTECLLDSGADIAAPGKDGMVALHAAALKPNLMVLEALARRNPDLNLIDDLGNCLMHYMTASNSYLRGAIKYMVLRGVDPHRQNKEGMTALPVAFSHTVLRIGSTGCWRETRHSGCLRKDSPYIMRRRRKVR</sequence>
<protein>
    <submittedName>
        <fullName evidence="4">Uncharacterized protein</fullName>
    </submittedName>
</protein>
<dbReference type="InterPro" id="IPR002110">
    <property type="entry name" value="Ankyrin_rpt"/>
</dbReference>
<dbReference type="PRINTS" id="PR01415">
    <property type="entry name" value="ANKYRIN"/>
</dbReference>
<dbReference type="AlphaFoldDB" id="A0A2B7XYK8"/>
<dbReference type="PANTHER" id="PTHR24198">
    <property type="entry name" value="ANKYRIN REPEAT AND PROTEIN KINASE DOMAIN-CONTAINING PROTEIN"/>
    <property type="match status" value="1"/>
</dbReference>
<evidence type="ECO:0000256" key="1">
    <source>
        <dbReference type="ARBA" id="ARBA00022737"/>
    </source>
</evidence>
<dbReference type="OrthoDB" id="20872at2759"/>
<feature type="repeat" description="ANK" evidence="3">
    <location>
        <begin position="33"/>
        <end position="55"/>
    </location>
</feature>
<gene>
    <name evidence="4" type="ORF">AJ79_01528</name>
</gene>
<dbReference type="Gene3D" id="1.25.40.20">
    <property type="entry name" value="Ankyrin repeat-containing domain"/>
    <property type="match status" value="3"/>
</dbReference>
<name>A0A2B7XYK8_9EURO</name>
<keyword evidence="2 3" id="KW-0040">ANK repeat</keyword>
<dbReference type="InterPro" id="IPR036770">
    <property type="entry name" value="Ankyrin_rpt-contain_sf"/>
</dbReference>
<dbReference type="PROSITE" id="PS50088">
    <property type="entry name" value="ANK_REPEAT"/>
    <property type="match status" value="5"/>
</dbReference>
<dbReference type="SUPFAM" id="SSF48403">
    <property type="entry name" value="Ankyrin repeat"/>
    <property type="match status" value="1"/>
</dbReference>
<comment type="caution">
    <text evidence="4">The sequence shown here is derived from an EMBL/GenBank/DDBJ whole genome shotgun (WGS) entry which is preliminary data.</text>
</comment>
<dbReference type="PROSITE" id="PS50297">
    <property type="entry name" value="ANK_REP_REGION"/>
    <property type="match status" value="4"/>
</dbReference>
<proteinExistence type="predicted"/>